<dbReference type="OrthoDB" id="5844513at2759"/>
<evidence type="ECO:0000256" key="2">
    <source>
        <dbReference type="ARBA" id="ARBA00022598"/>
    </source>
</evidence>
<evidence type="ECO:0000313" key="13">
    <source>
        <dbReference type="EMBL" id="CAF0843052.1"/>
    </source>
</evidence>
<keyword evidence="5 10" id="KW-0648">Protein biosynthesis</keyword>
<dbReference type="Pfam" id="PF08264">
    <property type="entry name" value="Anticodon_1"/>
    <property type="match status" value="1"/>
</dbReference>
<dbReference type="SUPFAM" id="SSF47323">
    <property type="entry name" value="Anticodon-binding domain of a subclass of class I aminoacyl-tRNA synthetases"/>
    <property type="match status" value="1"/>
</dbReference>
<evidence type="ECO:0000256" key="3">
    <source>
        <dbReference type="ARBA" id="ARBA00022741"/>
    </source>
</evidence>
<dbReference type="GO" id="GO:0006431">
    <property type="term" value="P:methionyl-tRNA aminoacylation"/>
    <property type="evidence" value="ECO:0007669"/>
    <property type="project" value="InterPro"/>
</dbReference>
<dbReference type="EC" id="6.1.1.10" evidence="1"/>
<keyword evidence="2 10" id="KW-0436">Ligase</keyword>
<name>A0A813VBR4_9BILA</name>
<dbReference type="Gene3D" id="3.40.50.620">
    <property type="entry name" value="HUPs"/>
    <property type="match status" value="1"/>
</dbReference>
<evidence type="ECO:0000256" key="10">
    <source>
        <dbReference type="RuleBase" id="RU363039"/>
    </source>
</evidence>
<dbReference type="Pfam" id="PF09334">
    <property type="entry name" value="tRNA-synt_1g"/>
    <property type="match status" value="1"/>
</dbReference>
<dbReference type="InterPro" id="IPR015413">
    <property type="entry name" value="Methionyl/Leucyl_tRNA_Synth"/>
</dbReference>
<evidence type="ECO:0000256" key="7">
    <source>
        <dbReference type="ARBA" id="ARBA00026124"/>
    </source>
</evidence>
<dbReference type="InterPro" id="IPR033911">
    <property type="entry name" value="MetRS_core"/>
</dbReference>
<dbReference type="GO" id="GO:0005739">
    <property type="term" value="C:mitochondrion"/>
    <property type="evidence" value="ECO:0007669"/>
    <property type="project" value="UniProtKB-ARBA"/>
</dbReference>
<dbReference type="Gene3D" id="2.170.220.10">
    <property type="match status" value="1"/>
</dbReference>
<evidence type="ECO:0000256" key="4">
    <source>
        <dbReference type="ARBA" id="ARBA00022840"/>
    </source>
</evidence>
<dbReference type="CDD" id="cd00814">
    <property type="entry name" value="MetRS_core"/>
    <property type="match status" value="1"/>
</dbReference>
<keyword evidence="14" id="KW-1185">Reference proteome</keyword>
<dbReference type="PANTHER" id="PTHR43326:SF1">
    <property type="entry name" value="METHIONINE--TRNA LIGASE, MITOCHONDRIAL"/>
    <property type="match status" value="1"/>
</dbReference>
<dbReference type="InterPro" id="IPR013155">
    <property type="entry name" value="M/V/L/I-tRNA-synth_anticd-bd"/>
</dbReference>
<dbReference type="Proteomes" id="UP000663879">
    <property type="component" value="Unassembled WGS sequence"/>
</dbReference>
<dbReference type="InterPro" id="IPR023457">
    <property type="entry name" value="Met-tRNA_synth_2"/>
</dbReference>
<dbReference type="PANTHER" id="PTHR43326">
    <property type="entry name" value="METHIONYL-TRNA SYNTHETASE"/>
    <property type="match status" value="1"/>
</dbReference>
<dbReference type="GO" id="GO:0005524">
    <property type="term" value="F:ATP binding"/>
    <property type="evidence" value="ECO:0007669"/>
    <property type="project" value="UniProtKB-KW"/>
</dbReference>
<feature type="domain" description="Methionyl/Leucyl tRNA synthetase" evidence="12">
    <location>
        <begin position="15"/>
        <end position="377"/>
    </location>
</feature>
<protein>
    <recommendedName>
        <fullName evidence="7">Methionine--tRNA ligase, mitochondrial</fullName>
        <ecNumber evidence="1">6.1.1.10</ecNumber>
    </recommendedName>
    <alternativeName>
        <fullName evidence="8">Mitochondrial methionyl-tRNA synthetase</fullName>
    </alternativeName>
</protein>
<evidence type="ECO:0000313" key="14">
    <source>
        <dbReference type="Proteomes" id="UP000663879"/>
    </source>
</evidence>
<proteinExistence type="inferred from homology"/>
<dbReference type="PRINTS" id="PR01041">
    <property type="entry name" value="TRNASYNTHMET"/>
</dbReference>
<keyword evidence="3 10" id="KW-0547">Nucleotide-binding</keyword>
<dbReference type="SUPFAM" id="SSF52374">
    <property type="entry name" value="Nucleotidylyl transferase"/>
    <property type="match status" value="1"/>
</dbReference>
<comment type="catalytic activity">
    <reaction evidence="9">
        <text>tRNA(Met) + L-methionine + ATP = L-methionyl-tRNA(Met) + AMP + diphosphate</text>
        <dbReference type="Rhea" id="RHEA:13481"/>
        <dbReference type="Rhea" id="RHEA-COMP:9667"/>
        <dbReference type="Rhea" id="RHEA-COMP:9698"/>
        <dbReference type="ChEBI" id="CHEBI:30616"/>
        <dbReference type="ChEBI" id="CHEBI:33019"/>
        <dbReference type="ChEBI" id="CHEBI:57844"/>
        <dbReference type="ChEBI" id="CHEBI:78442"/>
        <dbReference type="ChEBI" id="CHEBI:78530"/>
        <dbReference type="ChEBI" id="CHEBI:456215"/>
        <dbReference type="EC" id="6.1.1.10"/>
    </reaction>
</comment>
<gene>
    <name evidence="13" type="ORF">OXX778_LOCUS8556</name>
</gene>
<reference evidence="13" key="1">
    <citation type="submission" date="2021-02" db="EMBL/GenBank/DDBJ databases">
        <authorList>
            <person name="Nowell W R."/>
        </authorList>
    </citation>
    <scope>NUCLEOTIDE SEQUENCE</scope>
    <source>
        <strain evidence="13">Ploen Becks lab</strain>
    </source>
</reference>
<feature type="domain" description="Methionyl/Valyl/Leucyl/Isoleucyl-tRNA synthetase anticodon-binding" evidence="11">
    <location>
        <begin position="400"/>
        <end position="498"/>
    </location>
</feature>
<evidence type="ECO:0000259" key="11">
    <source>
        <dbReference type="Pfam" id="PF08264"/>
    </source>
</evidence>
<sequence>MKLTTLKLSLKNNFFITTPIFYVNSQPHIGHLYTAVLADAQARWKTLKNEHGSVILATGTDEHGYKIQKKAALEKTKCLDFCNKISAQFRDLFDRSNIKYTDYIRTTEERHKNAVNHFWNSLNSKGYIYKSTYSGWYSVNDECFLSNEDIEEKLDPNGNKIKVSKESGHLVEYTSESNYMFRLTEFKKKLKEYLSNNIIIPKIYQENLYNQIESLEDLSVSRESFRVFWGIPVPGDSSQIIYVWLDALVNYLTVAGYPDKNKMAQTWPADVHIIGKDILRFHAIYWPSFLMAADLPLPKKILCHGHWLMNHKKMSKSIGNVVDPFEFLKKYTQDGVRYFLLREGVPSSDCNLNIENFTKYINVELANTLGNLYQRCLPFNKDLAYPSYDEIKNELNKLDMNLLESLDGLKKSCDQHFEVFNFYLGIQEIMSALRIANTLVQEYKPWDLIKSQNESDLKKIKKMLFLVYESLRVTGILLQPVVPDLTNDLLERLNVEPSERFYTNANVNFKSNDPKSIKKKESVLFKRL</sequence>
<dbReference type="NCBIfam" id="TIGR00398">
    <property type="entry name" value="metG"/>
    <property type="match status" value="1"/>
</dbReference>
<comment type="similarity">
    <text evidence="10">Belongs to the class-I aminoacyl-tRNA synthetase family.</text>
</comment>
<evidence type="ECO:0000256" key="6">
    <source>
        <dbReference type="ARBA" id="ARBA00023146"/>
    </source>
</evidence>
<evidence type="ECO:0000256" key="8">
    <source>
        <dbReference type="ARBA" id="ARBA00030331"/>
    </source>
</evidence>
<organism evidence="13 14">
    <name type="scientific">Brachionus calyciflorus</name>
    <dbReference type="NCBI Taxonomy" id="104777"/>
    <lineage>
        <taxon>Eukaryota</taxon>
        <taxon>Metazoa</taxon>
        <taxon>Spiralia</taxon>
        <taxon>Gnathifera</taxon>
        <taxon>Rotifera</taxon>
        <taxon>Eurotatoria</taxon>
        <taxon>Monogononta</taxon>
        <taxon>Pseudotrocha</taxon>
        <taxon>Ploima</taxon>
        <taxon>Brachionidae</taxon>
        <taxon>Brachionus</taxon>
    </lineage>
</organism>
<evidence type="ECO:0000256" key="9">
    <source>
        <dbReference type="ARBA" id="ARBA00047364"/>
    </source>
</evidence>
<dbReference type="FunFam" id="2.170.220.10:FF:000001">
    <property type="entry name" value="methionine--tRNA ligase, mitochondrial"/>
    <property type="match status" value="1"/>
</dbReference>
<dbReference type="AlphaFoldDB" id="A0A813VBR4"/>
<dbReference type="InterPro" id="IPR014758">
    <property type="entry name" value="Met-tRNA_synth"/>
</dbReference>
<evidence type="ECO:0000256" key="5">
    <source>
        <dbReference type="ARBA" id="ARBA00022917"/>
    </source>
</evidence>
<dbReference type="EMBL" id="CAJNOC010001188">
    <property type="protein sequence ID" value="CAF0843052.1"/>
    <property type="molecule type" value="Genomic_DNA"/>
</dbReference>
<keyword evidence="6 10" id="KW-0030">Aminoacyl-tRNA synthetase</keyword>
<evidence type="ECO:0000256" key="1">
    <source>
        <dbReference type="ARBA" id="ARBA00012838"/>
    </source>
</evidence>
<dbReference type="GO" id="GO:0004825">
    <property type="term" value="F:methionine-tRNA ligase activity"/>
    <property type="evidence" value="ECO:0007669"/>
    <property type="project" value="UniProtKB-EC"/>
</dbReference>
<dbReference type="InterPro" id="IPR014729">
    <property type="entry name" value="Rossmann-like_a/b/a_fold"/>
</dbReference>
<comment type="caution">
    <text evidence="13">The sequence shown here is derived from an EMBL/GenBank/DDBJ whole genome shotgun (WGS) entry which is preliminary data.</text>
</comment>
<dbReference type="Gene3D" id="1.10.730.10">
    <property type="entry name" value="Isoleucyl-tRNA Synthetase, Domain 1"/>
    <property type="match status" value="1"/>
</dbReference>
<dbReference type="InterPro" id="IPR009080">
    <property type="entry name" value="tRNAsynth_Ia_anticodon-bd"/>
</dbReference>
<accession>A0A813VBR4</accession>
<evidence type="ECO:0000259" key="12">
    <source>
        <dbReference type="Pfam" id="PF09334"/>
    </source>
</evidence>
<keyword evidence="4 10" id="KW-0067">ATP-binding</keyword>